<dbReference type="PANTHER" id="PTHR10622">
    <property type="entry name" value="HET DOMAIN-CONTAINING PROTEIN"/>
    <property type="match status" value="1"/>
</dbReference>
<evidence type="ECO:0000313" key="5">
    <source>
        <dbReference type="Proteomes" id="UP001338125"/>
    </source>
</evidence>
<feature type="domain" description="DUF8212" evidence="3">
    <location>
        <begin position="221"/>
        <end position="244"/>
    </location>
</feature>
<protein>
    <submittedName>
        <fullName evidence="4">Vegetative incompatibility protein HET-E-1</fullName>
    </submittedName>
</protein>
<evidence type="ECO:0000313" key="4">
    <source>
        <dbReference type="EMBL" id="KAK5989468.1"/>
    </source>
</evidence>
<sequence>MRLLNVQTLEVEEFYESNTPPYAILSHTWGSEEVSLQDIQGRRADHLKGYQKILGCCEQAKRDGFEFVWIDTCCIDKTSSAELAEAINSMFNWYRKSIACYAYLEDLDSAAFSKNPEVLHDSRWFTRGWTLQELIAPSIVTFFDSKWEDIGSKDSWVELISEVTGIDQDLFLKGKLSQYSVAQRMSWAAKRHTTRPEDEAYCLLGLFGVTMPLVYGEGKMAFIRLQEEIMKRSDDQSIFTWKVVDGTASGLLAPSPACFAESRAILKANDRIHDLPFFTTNKGIQITLPILKSDGRSHPPSFEPMSSGGSGPKITVTLPDAYTIAILNCETHSDKKIGLVIDKGEGSEQFHRTESDMGPLCLDAEDCEKNAIVQTILMRSHEPLNDLSLWNRLRPNFFIIQGLPKPETGYKLTQTFGSVKIRKTGILFGHLSEGMRGGAIFTKKEQSFGVFLAEMWNQSSWELASGVKAEVESKALAFMTKPERLMTSRPFWKLPLVNKDRISAVSLKTCRRRHGYLGILKIESRTSINLPQGTPPITEGLVAMLAEQWKDDSPGIGWKGSGKYSDTLSTEPRIHHAEA</sequence>
<comment type="caution">
    <text evidence="4">The sequence shown here is derived from an EMBL/GenBank/DDBJ whole genome shotgun (WGS) entry which is preliminary data.</text>
</comment>
<name>A0ABR0SBB8_9HYPO</name>
<evidence type="ECO:0000259" key="2">
    <source>
        <dbReference type="Pfam" id="PF06985"/>
    </source>
</evidence>
<gene>
    <name evidence="4" type="ORF">PT974_10990</name>
</gene>
<dbReference type="InterPro" id="IPR058525">
    <property type="entry name" value="DUF8212"/>
</dbReference>
<evidence type="ECO:0000256" key="1">
    <source>
        <dbReference type="SAM" id="MobiDB-lite"/>
    </source>
</evidence>
<evidence type="ECO:0000259" key="3">
    <source>
        <dbReference type="Pfam" id="PF26640"/>
    </source>
</evidence>
<dbReference type="PANTHER" id="PTHR10622:SF10">
    <property type="entry name" value="HET DOMAIN-CONTAINING PROTEIN"/>
    <property type="match status" value="1"/>
</dbReference>
<dbReference type="Proteomes" id="UP001338125">
    <property type="component" value="Unassembled WGS sequence"/>
</dbReference>
<keyword evidence="5" id="KW-1185">Reference proteome</keyword>
<dbReference type="Pfam" id="PF06985">
    <property type="entry name" value="HET"/>
    <property type="match status" value="1"/>
</dbReference>
<feature type="domain" description="Heterokaryon incompatibility" evidence="2">
    <location>
        <begin position="22"/>
        <end position="111"/>
    </location>
</feature>
<accession>A0ABR0SBB8</accession>
<dbReference type="InterPro" id="IPR010730">
    <property type="entry name" value="HET"/>
</dbReference>
<dbReference type="EMBL" id="JAVFKD010000015">
    <property type="protein sequence ID" value="KAK5989468.1"/>
    <property type="molecule type" value="Genomic_DNA"/>
</dbReference>
<feature type="region of interest" description="Disordered" evidence="1">
    <location>
        <begin position="557"/>
        <end position="579"/>
    </location>
</feature>
<reference evidence="4 5" key="1">
    <citation type="submission" date="2024-01" db="EMBL/GenBank/DDBJ databases">
        <title>Complete genome of Cladobotryum mycophilum ATHUM6906.</title>
        <authorList>
            <person name="Christinaki A.C."/>
            <person name="Myridakis A.I."/>
            <person name="Kouvelis V.N."/>
        </authorList>
    </citation>
    <scope>NUCLEOTIDE SEQUENCE [LARGE SCALE GENOMIC DNA]</scope>
    <source>
        <strain evidence="4 5">ATHUM6906</strain>
    </source>
</reference>
<dbReference type="Pfam" id="PF26640">
    <property type="entry name" value="DUF8212"/>
    <property type="match status" value="1"/>
</dbReference>
<proteinExistence type="predicted"/>
<organism evidence="4 5">
    <name type="scientific">Cladobotryum mycophilum</name>
    <dbReference type="NCBI Taxonomy" id="491253"/>
    <lineage>
        <taxon>Eukaryota</taxon>
        <taxon>Fungi</taxon>
        <taxon>Dikarya</taxon>
        <taxon>Ascomycota</taxon>
        <taxon>Pezizomycotina</taxon>
        <taxon>Sordariomycetes</taxon>
        <taxon>Hypocreomycetidae</taxon>
        <taxon>Hypocreales</taxon>
        <taxon>Hypocreaceae</taxon>
        <taxon>Cladobotryum</taxon>
    </lineage>
</organism>